<keyword evidence="7" id="KW-1185">Reference proteome</keyword>
<dbReference type="SUPFAM" id="SSF51905">
    <property type="entry name" value="FAD/NAD(P)-binding domain"/>
    <property type="match status" value="1"/>
</dbReference>
<sequence>MGAPSYERSSPRDLVYDVATAKNPDGSKYKLDIATNTLVTKVNFDTTGEKPKATGVDYLFGESLYRANPRASLTEDGGIPGSVSRSREAILYDGTFNTPQILKLSGVGPADELEKFNVPVIKNLPGMGTNLQDKQTPTYLHRYELGVTAEVSSDFVLVEKCCYLADGDECYDQYINGEGALKGPYTIGGLAVGYFMTSSQAEGEHDIWVGGLPAIDEIRPLDGSSFTQVWPPRNVTDDDAALREWIAEEAWGHHASCLCPIGADGDPMAVLDSSFRVRGIDGLRVVDASAFPKVVGTFPVLSIYLMSEKSADVILADLAA</sequence>
<organism evidence="6 7">
    <name type="scientific">Apiospora phragmitis</name>
    <dbReference type="NCBI Taxonomy" id="2905665"/>
    <lineage>
        <taxon>Eukaryota</taxon>
        <taxon>Fungi</taxon>
        <taxon>Dikarya</taxon>
        <taxon>Ascomycota</taxon>
        <taxon>Pezizomycotina</taxon>
        <taxon>Sordariomycetes</taxon>
        <taxon>Xylariomycetidae</taxon>
        <taxon>Amphisphaeriales</taxon>
        <taxon>Apiosporaceae</taxon>
        <taxon>Apiospora</taxon>
    </lineage>
</organism>
<comment type="similarity">
    <text evidence="2">Belongs to the GMC oxidoreductase family.</text>
</comment>
<comment type="cofactor">
    <cofactor evidence="1">
        <name>FAD</name>
        <dbReference type="ChEBI" id="CHEBI:57692"/>
    </cofactor>
</comment>
<evidence type="ECO:0000256" key="4">
    <source>
        <dbReference type="ARBA" id="ARBA00022827"/>
    </source>
</evidence>
<comment type="caution">
    <text evidence="6">The sequence shown here is derived from an EMBL/GenBank/DDBJ whole genome shotgun (WGS) entry which is preliminary data.</text>
</comment>
<evidence type="ECO:0000256" key="1">
    <source>
        <dbReference type="ARBA" id="ARBA00001974"/>
    </source>
</evidence>
<name>A0ABR1X522_9PEZI</name>
<dbReference type="Pfam" id="PF00732">
    <property type="entry name" value="GMC_oxred_N"/>
    <property type="match status" value="1"/>
</dbReference>
<feature type="domain" description="Glucose-methanol-choline oxidoreductase N-terminal" evidence="5">
    <location>
        <begin position="94"/>
        <end position="108"/>
    </location>
</feature>
<protein>
    <submittedName>
        <fullName evidence="6">Choline dehydrogenase</fullName>
    </submittedName>
</protein>
<evidence type="ECO:0000256" key="2">
    <source>
        <dbReference type="ARBA" id="ARBA00010790"/>
    </source>
</evidence>
<dbReference type="EMBL" id="JAQQWL010000001">
    <property type="protein sequence ID" value="KAK8090506.1"/>
    <property type="molecule type" value="Genomic_DNA"/>
</dbReference>
<dbReference type="PANTHER" id="PTHR11552:SF147">
    <property type="entry name" value="CHOLINE DEHYDROGENASE, MITOCHONDRIAL"/>
    <property type="match status" value="1"/>
</dbReference>
<dbReference type="PROSITE" id="PS00624">
    <property type="entry name" value="GMC_OXRED_2"/>
    <property type="match status" value="1"/>
</dbReference>
<dbReference type="InterPro" id="IPR000172">
    <property type="entry name" value="GMC_OxRdtase_N"/>
</dbReference>
<evidence type="ECO:0000313" key="6">
    <source>
        <dbReference type="EMBL" id="KAK8090506.1"/>
    </source>
</evidence>
<keyword evidence="4" id="KW-0274">FAD</keyword>
<evidence type="ECO:0000313" key="7">
    <source>
        <dbReference type="Proteomes" id="UP001480595"/>
    </source>
</evidence>
<dbReference type="Proteomes" id="UP001480595">
    <property type="component" value="Unassembled WGS sequence"/>
</dbReference>
<dbReference type="RefSeq" id="XP_066722052.1">
    <property type="nucleotide sequence ID" value="XM_066851420.1"/>
</dbReference>
<gene>
    <name evidence="6" type="ORF">PG994_000011</name>
</gene>
<evidence type="ECO:0000256" key="3">
    <source>
        <dbReference type="ARBA" id="ARBA00022630"/>
    </source>
</evidence>
<reference evidence="6 7" key="1">
    <citation type="submission" date="2023-01" db="EMBL/GenBank/DDBJ databases">
        <title>Analysis of 21 Apiospora genomes using comparative genomics revels a genus with tremendous synthesis potential of carbohydrate active enzymes and secondary metabolites.</title>
        <authorList>
            <person name="Sorensen T."/>
        </authorList>
    </citation>
    <scope>NUCLEOTIDE SEQUENCE [LARGE SCALE GENOMIC DNA]</scope>
    <source>
        <strain evidence="6 7">CBS 135458</strain>
    </source>
</reference>
<proteinExistence type="inferred from homology"/>
<dbReference type="PANTHER" id="PTHR11552">
    <property type="entry name" value="GLUCOSE-METHANOL-CHOLINE GMC OXIDOREDUCTASE"/>
    <property type="match status" value="1"/>
</dbReference>
<accession>A0ABR1X522</accession>
<keyword evidence="3" id="KW-0285">Flavoprotein</keyword>
<dbReference type="GeneID" id="92084483"/>
<dbReference type="InterPro" id="IPR036188">
    <property type="entry name" value="FAD/NAD-bd_sf"/>
</dbReference>
<dbReference type="InterPro" id="IPR012132">
    <property type="entry name" value="GMC_OxRdtase"/>
</dbReference>
<dbReference type="Gene3D" id="3.50.50.60">
    <property type="entry name" value="FAD/NAD(P)-binding domain"/>
    <property type="match status" value="2"/>
</dbReference>
<dbReference type="Gene3D" id="3.30.560.10">
    <property type="entry name" value="Glucose Oxidase, domain 3"/>
    <property type="match status" value="1"/>
</dbReference>
<dbReference type="Pfam" id="PF05199">
    <property type="entry name" value="GMC_oxred_C"/>
    <property type="match status" value="1"/>
</dbReference>
<evidence type="ECO:0000259" key="5">
    <source>
        <dbReference type="PROSITE" id="PS00624"/>
    </source>
</evidence>
<dbReference type="InterPro" id="IPR007867">
    <property type="entry name" value="GMC_OxRtase_C"/>
</dbReference>